<dbReference type="Proteomes" id="UP001558613">
    <property type="component" value="Unassembled WGS sequence"/>
</dbReference>
<gene>
    <name evidence="1" type="ORF">QQF64_007733</name>
</gene>
<evidence type="ECO:0000313" key="2">
    <source>
        <dbReference type="Proteomes" id="UP001558613"/>
    </source>
</evidence>
<proteinExistence type="predicted"/>
<organism evidence="1 2">
    <name type="scientific">Cirrhinus molitorella</name>
    <name type="common">mud carp</name>
    <dbReference type="NCBI Taxonomy" id="172907"/>
    <lineage>
        <taxon>Eukaryota</taxon>
        <taxon>Metazoa</taxon>
        <taxon>Chordata</taxon>
        <taxon>Craniata</taxon>
        <taxon>Vertebrata</taxon>
        <taxon>Euteleostomi</taxon>
        <taxon>Actinopterygii</taxon>
        <taxon>Neopterygii</taxon>
        <taxon>Teleostei</taxon>
        <taxon>Ostariophysi</taxon>
        <taxon>Cypriniformes</taxon>
        <taxon>Cyprinidae</taxon>
        <taxon>Labeoninae</taxon>
        <taxon>Labeonini</taxon>
        <taxon>Cirrhinus</taxon>
    </lineage>
</organism>
<evidence type="ECO:0000313" key="1">
    <source>
        <dbReference type="EMBL" id="KAL1262468.1"/>
    </source>
</evidence>
<dbReference type="EMBL" id="JAYMGO010000014">
    <property type="protein sequence ID" value="KAL1262468.1"/>
    <property type="molecule type" value="Genomic_DNA"/>
</dbReference>
<comment type="caution">
    <text evidence="1">The sequence shown here is derived from an EMBL/GenBank/DDBJ whole genome shotgun (WGS) entry which is preliminary data.</text>
</comment>
<sequence length="19" mass="2021">MATRGILPPLCPDYSDKSG</sequence>
<keyword evidence="2" id="KW-1185">Reference proteome</keyword>
<name>A0ABR3MBG5_9TELE</name>
<protein>
    <submittedName>
        <fullName evidence="1">Uncharacterized protein</fullName>
    </submittedName>
</protein>
<reference evidence="1 2" key="1">
    <citation type="submission" date="2023-09" db="EMBL/GenBank/DDBJ databases">
        <authorList>
            <person name="Wang M."/>
        </authorList>
    </citation>
    <scope>NUCLEOTIDE SEQUENCE [LARGE SCALE GENOMIC DNA]</scope>
    <source>
        <strain evidence="1">GT-2023</strain>
        <tissue evidence="1">Liver</tissue>
    </source>
</reference>
<feature type="non-terminal residue" evidence="1">
    <location>
        <position position="19"/>
    </location>
</feature>
<accession>A0ABR3MBG5</accession>